<reference evidence="2 3" key="1">
    <citation type="journal article" date="2011" name="J. Bacteriol.">
        <title>Genome sequence of 'Pedosphaera parvula' Ellin514, an aerobic Verrucomicrobial isolate from pasture soil.</title>
        <authorList>
            <person name="Kant R."/>
            <person name="van Passel M.W."/>
            <person name="Sangwan P."/>
            <person name="Palva A."/>
            <person name="Lucas S."/>
            <person name="Copeland A."/>
            <person name="Lapidus A."/>
            <person name="Glavina Del Rio T."/>
            <person name="Dalin E."/>
            <person name="Tice H."/>
            <person name="Bruce D."/>
            <person name="Goodwin L."/>
            <person name="Pitluck S."/>
            <person name="Chertkov O."/>
            <person name="Larimer F.W."/>
            <person name="Land M.L."/>
            <person name="Hauser L."/>
            <person name="Brettin T.S."/>
            <person name="Detter J.C."/>
            <person name="Han S."/>
            <person name="de Vos W.M."/>
            <person name="Janssen P.H."/>
            <person name="Smidt H."/>
        </authorList>
    </citation>
    <scope>NUCLEOTIDE SEQUENCE [LARGE SCALE GENOMIC DNA]</scope>
    <source>
        <strain evidence="2 3">Ellin514</strain>
    </source>
</reference>
<keyword evidence="1" id="KW-0812">Transmembrane</keyword>
<feature type="transmembrane region" description="Helical" evidence="1">
    <location>
        <begin position="220"/>
        <end position="241"/>
    </location>
</feature>
<keyword evidence="1" id="KW-0472">Membrane</keyword>
<feature type="transmembrane region" description="Helical" evidence="1">
    <location>
        <begin position="363"/>
        <end position="381"/>
    </location>
</feature>
<evidence type="ECO:0000256" key="1">
    <source>
        <dbReference type="SAM" id="Phobius"/>
    </source>
</evidence>
<feature type="transmembrane region" description="Helical" evidence="1">
    <location>
        <begin position="281"/>
        <end position="299"/>
    </location>
</feature>
<feature type="transmembrane region" description="Helical" evidence="1">
    <location>
        <begin position="72"/>
        <end position="93"/>
    </location>
</feature>
<gene>
    <name evidence="2" type="ORF">Cflav_PD2762</name>
</gene>
<proteinExistence type="predicted"/>
<feature type="transmembrane region" description="Helical" evidence="1">
    <location>
        <begin position="180"/>
        <end position="199"/>
    </location>
</feature>
<evidence type="ECO:0008006" key="4">
    <source>
        <dbReference type="Google" id="ProtNLM"/>
    </source>
</evidence>
<feature type="transmembrane region" description="Helical" evidence="1">
    <location>
        <begin position="42"/>
        <end position="60"/>
    </location>
</feature>
<keyword evidence="1" id="KW-1133">Transmembrane helix</keyword>
<feature type="transmembrane region" description="Helical" evidence="1">
    <location>
        <begin position="99"/>
        <end position="126"/>
    </location>
</feature>
<dbReference type="EMBL" id="ABOX02000022">
    <property type="protein sequence ID" value="EEF59958.1"/>
    <property type="molecule type" value="Genomic_DNA"/>
</dbReference>
<dbReference type="Pfam" id="PF16980">
    <property type="entry name" value="CitMHS_2"/>
    <property type="match status" value="1"/>
</dbReference>
<name>B9XJT2_PEDPL</name>
<sequence length="431" mass="48069">MPTEQPGIEPHPAMIIPFGLMLLAIALMPFVHRHWWEHNYPKVAACLGAITATYYIFFIHSGARILHVAHEYISFIALIGSLFVVSGGIHIRVKGEAKPWVNCVFLLIGAVLANFIGTTGASMLLIRPWIRMNKYRITAFHIVFFIFIVSNLGGCLTPIGDPPLFMGYLKGVPFWWMLQNAWAAWLIGMLALLGIFYALDRANFLRAPKEVRDREIPLETWNITGWRNVAFLVVILVAVFIKHPPGVSEALMFGAAIGSYFATPGQIHKANHFTFEPIREVAWLFVGIFLTMVPALDYLKVHAGELGLDSEMKFFWLTGLLSGALDNAPTYLTFLAAATGRHGLSLDNPADIQAYIAAHGHELIAISLGAVFFGAITYIGNGPNFMVKSIAEQAQVKVPSFFVYLFKYAVPILVPLFLLISILFFSRWRVF</sequence>
<evidence type="ECO:0000313" key="3">
    <source>
        <dbReference type="Proteomes" id="UP000003688"/>
    </source>
</evidence>
<dbReference type="Proteomes" id="UP000003688">
    <property type="component" value="Unassembled WGS sequence"/>
</dbReference>
<dbReference type="InterPro" id="IPR031566">
    <property type="entry name" value="CitMHS_2"/>
</dbReference>
<comment type="caution">
    <text evidence="2">The sequence shown here is derived from an EMBL/GenBank/DDBJ whole genome shotgun (WGS) entry which is preliminary data.</text>
</comment>
<dbReference type="AlphaFoldDB" id="B9XJT2"/>
<accession>B9XJT2</accession>
<organism evidence="2 3">
    <name type="scientific">Pedosphaera parvula (strain Ellin514)</name>
    <dbReference type="NCBI Taxonomy" id="320771"/>
    <lineage>
        <taxon>Bacteria</taxon>
        <taxon>Pseudomonadati</taxon>
        <taxon>Verrucomicrobiota</taxon>
        <taxon>Pedosphaerae</taxon>
        <taxon>Pedosphaerales</taxon>
        <taxon>Pedosphaeraceae</taxon>
        <taxon>Pedosphaera</taxon>
    </lineage>
</organism>
<protein>
    <recommendedName>
        <fullName evidence="4">Citrate transporter</fullName>
    </recommendedName>
</protein>
<keyword evidence="3" id="KW-1185">Reference proteome</keyword>
<feature type="transmembrane region" description="Helical" evidence="1">
    <location>
        <begin position="12"/>
        <end position="30"/>
    </location>
</feature>
<feature type="transmembrane region" description="Helical" evidence="1">
    <location>
        <begin position="138"/>
        <end position="160"/>
    </location>
</feature>
<evidence type="ECO:0000313" key="2">
    <source>
        <dbReference type="EMBL" id="EEF59958.1"/>
    </source>
</evidence>
<feature type="transmembrane region" description="Helical" evidence="1">
    <location>
        <begin position="401"/>
        <end position="425"/>
    </location>
</feature>